<evidence type="ECO:0000256" key="1">
    <source>
        <dbReference type="ARBA" id="ARBA00022741"/>
    </source>
</evidence>
<evidence type="ECO:0000313" key="6">
    <source>
        <dbReference type="Proteomes" id="UP000095488"/>
    </source>
</evidence>
<dbReference type="Proteomes" id="UP000095488">
    <property type="component" value="Unassembled WGS sequence"/>
</dbReference>
<feature type="domain" description="ATP-cone" evidence="4">
    <location>
        <begin position="1"/>
        <end position="95"/>
    </location>
</feature>
<protein>
    <submittedName>
        <fullName evidence="5">Ribonucleotide-diphosphate reductase subunit alpha</fullName>
    </submittedName>
</protein>
<evidence type="ECO:0000259" key="4">
    <source>
        <dbReference type="PROSITE" id="PS51161"/>
    </source>
</evidence>
<dbReference type="EMBL" id="CYZR01000002">
    <property type="protein sequence ID" value="CUN59996.1"/>
    <property type="molecule type" value="Genomic_DNA"/>
</dbReference>
<dbReference type="RefSeq" id="WP_055257493.1">
    <property type="nucleotide sequence ID" value="NZ_BCMV01000042.1"/>
</dbReference>
<organism evidence="5 6">
    <name type="scientific">Sarcina ventriculi</name>
    <name type="common">Clostridium ventriculi</name>
    <dbReference type="NCBI Taxonomy" id="1267"/>
    <lineage>
        <taxon>Bacteria</taxon>
        <taxon>Bacillati</taxon>
        <taxon>Bacillota</taxon>
        <taxon>Clostridia</taxon>
        <taxon>Eubacteriales</taxon>
        <taxon>Clostridiaceae</taxon>
        <taxon>Sarcina</taxon>
    </lineage>
</organism>
<dbReference type="PROSITE" id="PS51161">
    <property type="entry name" value="ATP_CONE"/>
    <property type="match status" value="1"/>
</dbReference>
<evidence type="ECO:0000313" key="5">
    <source>
        <dbReference type="EMBL" id="CUN59996.1"/>
    </source>
</evidence>
<keyword evidence="6" id="KW-1185">Reference proteome</keyword>
<evidence type="ECO:0000256" key="3">
    <source>
        <dbReference type="PROSITE-ProRule" id="PRU00492"/>
    </source>
</evidence>
<keyword evidence="1 3" id="KW-0547">Nucleotide-binding</keyword>
<reference evidence="5 6" key="1">
    <citation type="submission" date="2015-09" db="EMBL/GenBank/DDBJ databases">
        <authorList>
            <consortium name="Pathogen Informatics"/>
        </authorList>
    </citation>
    <scope>NUCLEOTIDE SEQUENCE [LARGE SCALE GENOMIC DNA]</scope>
    <source>
        <strain evidence="5 6">2789STDY5834858</strain>
    </source>
</reference>
<comment type="caution">
    <text evidence="5">The sequence shown here is derived from an EMBL/GenBank/DDBJ whole genome shotgun (WGS) entry which is preliminary data.</text>
</comment>
<keyword evidence="2 3" id="KW-0067">ATP-binding</keyword>
<dbReference type="Pfam" id="PF03477">
    <property type="entry name" value="ATP-cone"/>
    <property type="match status" value="1"/>
</dbReference>
<proteinExistence type="predicted"/>
<evidence type="ECO:0000256" key="2">
    <source>
        <dbReference type="ARBA" id="ARBA00022840"/>
    </source>
</evidence>
<gene>
    <name evidence="5" type="ORF">ERS852473_00591</name>
</gene>
<name>A0ABM9UN01_SARVE</name>
<dbReference type="InterPro" id="IPR005144">
    <property type="entry name" value="ATP-cone_dom"/>
</dbReference>
<sequence>MKVRKRNGFIYDFEVNKIKTSILNSASNANISLTDSDIKSLINEILYIINNIHKNNPSRVTSAYELKGIVYCALVNEGFKDIATSYMDTNFRKYS</sequence>
<accession>A0ABM9UN01</accession>